<keyword evidence="3" id="KW-1185">Reference proteome</keyword>
<dbReference type="EMBL" id="CP102734">
    <property type="protein sequence ID" value="UVD81606.1"/>
    <property type="molecule type" value="Genomic_DNA"/>
</dbReference>
<accession>A0ABY5R7W9</accession>
<evidence type="ECO:0000313" key="3">
    <source>
        <dbReference type="Proteomes" id="UP001059252"/>
    </source>
</evidence>
<feature type="transmembrane region" description="Helical" evidence="1">
    <location>
        <begin position="163"/>
        <end position="187"/>
    </location>
</feature>
<keyword evidence="1" id="KW-0812">Transmembrane</keyword>
<dbReference type="RefSeq" id="WP_258210780.1">
    <property type="nucleotide sequence ID" value="NZ_CP102734.1"/>
</dbReference>
<evidence type="ECO:0000313" key="2">
    <source>
        <dbReference type="EMBL" id="UVD81606.1"/>
    </source>
</evidence>
<keyword evidence="1" id="KW-1133">Transmembrane helix</keyword>
<organism evidence="2 3">
    <name type="scientific">Mycoplasma iguanae</name>
    <dbReference type="NCBI Taxonomy" id="292461"/>
    <lineage>
        <taxon>Bacteria</taxon>
        <taxon>Bacillati</taxon>
        <taxon>Mycoplasmatota</taxon>
        <taxon>Mollicutes</taxon>
        <taxon>Mycoplasmataceae</taxon>
        <taxon>Mycoplasma</taxon>
    </lineage>
</organism>
<name>A0ABY5R7W9_9MOLU</name>
<dbReference type="Proteomes" id="UP001059252">
    <property type="component" value="Chromosome"/>
</dbReference>
<keyword evidence="1" id="KW-0472">Membrane</keyword>
<reference evidence="2" key="1">
    <citation type="submission" date="2022-08" db="EMBL/GenBank/DDBJ databases">
        <title>Complete genome of Mycoplasma iguanae type strain 2327.</title>
        <authorList>
            <person name="Spergser J."/>
        </authorList>
    </citation>
    <scope>NUCLEOTIDE SEQUENCE</scope>
    <source>
        <strain evidence="2">2327</strain>
    </source>
</reference>
<gene>
    <name evidence="2" type="ORF">NV226_02685</name>
</gene>
<protein>
    <submittedName>
        <fullName evidence="2">Uncharacterized protein</fullName>
    </submittedName>
</protein>
<sequence length="190" mass="21994">MAMKRFYCSEVLNKETNKLEYHFKEAKKKKFLTFNSQREAISHVKSLGIDAMVWFRQNGQFVSSIKTLKDVKYEKTDDIQIVKFESKDKPADVPADDIDTTLLEKADNMFLEETDVFNKPATKNVIAESTKETKTKPVIAAEEMTIALEEENYFENDNEKKLFLYWGIGLFLLLVVLIVLIIFAIFLSLT</sequence>
<evidence type="ECO:0000256" key="1">
    <source>
        <dbReference type="SAM" id="Phobius"/>
    </source>
</evidence>
<proteinExistence type="predicted"/>